<feature type="region of interest" description="Disordered" evidence="1">
    <location>
        <begin position="1"/>
        <end position="30"/>
    </location>
</feature>
<proteinExistence type="predicted"/>
<dbReference type="Proteomes" id="UP001066276">
    <property type="component" value="Chromosome 6"/>
</dbReference>
<organism evidence="2 3">
    <name type="scientific">Pleurodeles waltl</name>
    <name type="common">Iberian ribbed newt</name>
    <dbReference type="NCBI Taxonomy" id="8319"/>
    <lineage>
        <taxon>Eukaryota</taxon>
        <taxon>Metazoa</taxon>
        <taxon>Chordata</taxon>
        <taxon>Craniata</taxon>
        <taxon>Vertebrata</taxon>
        <taxon>Euteleostomi</taxon>
        <taxon>Amphibia</taxon>
        <taxon>Batrachia</taxon>
        <taxon>Caudata</taxon>
        <taxon>Salamandroidea</taxon>
        <taxon>Salamandridae</taxon>
        <taxon>Pleurodelinae</taxon>
        <taxon>Pleurodeles</taxon>
    </lineage>
</organism>
<keyword evidence="3" id="KW-1185">Reference proteome</keyword>
<dbReference type="AlphaFoldDB" id="A0AAV7QLH1"/>
<reference evidence="2" key="1">
    <citation type="journal article" date="2022" name="bioRxiv">
        <title>Sequencing and chromosome-scale assembly of the giantPleurodeles waltlgenome.</title>
        <authorList>
            <person name="Brown T."/>
            <person name="Elewa A."/>
            <person name="Iarovenko S."/>
            <person name="Subramanian E."/>
            <person name="Araus A.J."/>
            <person name="Petzold A."/>
            <person name="Susuki M."/>
            <person name="Suzuki K.-i.T."/>
            <person name="Hayashi T."/>
            <person name="Toyoda A."/>
            <person name="Oliveira C."/>
            <person name="Osipova E."/>
            <person name="Leigh N.D."/>
            <person name="Simon A."/>
            <person name="Yun M.H."/>
        </authorList>
    </citation>
    <scope>NUCLEOTIDE SEQUENCE</scope>
    <source>
        <strain evidence="2">20211129_DDA</strain>
        <tissue evidence="2">Liver</tissue>
    </source>
</reference>
<gene>
    <name evidence="2" type="ORF">NDU88_006938</name>
</gene>
<sequence length="149" mass="16104">MNASSYTPRPSGTGVRGHTPLSQGPSSSMTVHGSRALRFAYVAPRLRAVLLLTSDGVHHSARGNTPNHVTLGRVPLEWLGPTYATDWTHSVPSRGCTCPRAAPSLRGVHNNLEITLGSEEASTTPPSYDAQYLEDIAEKQCDQMPRKEV</sequence>
<feature type="compositionally biased region" description="Polar residues" evidence="1">
    <location>
        <begin position="1"/>
        <end position="10"/>
    </location>
</feature>
<protein>
    <submittedName>
        <fullName evidence="2">Uncharacterized protein</fullName>
    </submittedName>
</protein>
<accession>A0AAV7QLH1</accession>
<evidence type="ECO:0000256" key="1">
    <source>
        <dbReference type="SAM" id="MobiDB-lite"/>
    </source>
</evidence>
<name>A0AAV7QLH1_PLEWA</name>
<evidence type="ECO:0000313" key="2">
    <source>
        <dbReference type="EMBL" id="KAJ1140589.1"/>
    </source>
</evidence>
<comment type="caution">
    <text evidence="2">The sequence shown here is derived from an EMBL/GenBank/DDBJ whole genome shotgun (WGS) entry which is preliminary data.</text>
</comment>
<evidence type="ECO:0000313" key="3">
    <source>
        <dbReference type="Proteomes" id="UP001066276"/>
    </source>
</evidence>
<feature type="compositionally biased region" description="Polar residues" evidence="1">
    <location>
        <begin position="20"/>
        <end position="30"/>
    </location>
</feature>
<dbReference type="EMBL" id="JANPWB010000010">
    <property type="protein sequence ID" value="KAJ1140589.1"/>
    <property type="molecule type" value="Genomic_DNA"/>
</dbReference>